<dbReference type="AlphaFoldDB" id="A0A9D4KLI2"/>
<keyword evidence="2" id="KW-1185">Reference proteome</keyword>
<gene>
    <name evidence="1" type="ORF">DPMN_115193</name>
</gene>
<organism evidence="1 2">
    <name type="scientific">Dreissena polymorpha</name>
    <name type="common">Zebra mussel</name>
    <name type="synonym">Mytilus polymorpha</name>
    <dbReference type="NCBI Taxonomy" id="45954"/>
    <lineage>
        <taxon>Eukaryota</taxon>
        <taxon>Metazoa</taxon>
        <taxon>Spiralia</taxon>
        <taxon>Lophotrochozoa</taxon>
        <taxon>Mollusca</taxon>
        <taxon>Bivalvia</taxon>
        <taxon>Autobranchia</taxon>
        <taxon>Heteroconchia</taxon>
        <taxon>Euheterodonta</taxon>
        <taxon>Imparidentia</taxon>
        <taxon>Neoheterodontei</taxon>
        <taxon>Myida</taxon>
        <taxon>Dreissenoidea</taxon>
        <taxon>Dreissenidae</taxon>
        <taxon>Dreissena</taxon>
    </lineage>
</organism>
<proteinExistence type="predicted"/>
<protein>
    <submittedName>
        <fullName evidence="1">Uncharacterized protein</fullName>
    </submittedName>
</protein>
<evidence type="ECO:0000313" key="1">
    <source>
        <dbReference type="EMBL" id="KAH3841719.1"/>
    </source>
</evidence>
<dbReference type="Proteomes" id="UP000828390">
    <property type="component" value="Unassembled WGS sequence"/>
</dbReference>
<accession>A0A9D4KLI2</accession>
<reference evidence="1" key="2">
    <citation type="submission" date="2020-11" db="EMBL/GenBank/DDBJ databases">
        <authorList>
            <person name="McCartney M.A."/>
            <person name="Auch B."/>
            <person name="Kono T."/>
            <person name="Mallez S."/>
            <person name="Becker A."/>
            <person name="Gohl D.M."/>
            <person name="Silverstein K.A.T."/>
            <person name="Koren S."/>
            <person name="Bechman K.B."/>
            <person name="Herman A."/>
            <person name="Abrahante J.E."/>
            <person name="Garbe J."/>
        </authorList>
    </citation>
    <scope>NUCLEOTIDE SEQUENCE</scope>
    <source>
        <strain evidence="1">Duluth1</strain>
        <tissue evidence="1">Whole animal</tissue>
    </source>
</reference>
<comment type="caution">
    <text evidence="1">The sequence shown here is derived from an EMBL/GenBank/DDBJ whole genome shotgun (WGS) entry which is preliminary data.</text>
</comment>
<name>A0A9D4KLI2_DREPO</name>
<reference evidence="1" key="1">
    <citation type="journal article" date="2019" name="bioRxiv">
        <title>The Genome of the Zebra Mussel, Dreissena polymorpha: A Resource for Invasive Species Research.</title>
        <authorList>
            <person name="McCartney M.A."/>
            <person name="Auch B."/>
            <person name="Kono T."/>
            <person name="Mallez S."/>
            <person name="Zhang Y."/>
            <person name="Obille A."/>
            <person name="Becker A."/>
            <person name="Abrahante J.E."/>
            <person name="Garbe J."/>
            <person name="Badalamenti J.P."/>
            <person name="Herman A."/>
            <person name="Mangelson H."/>
            <person name="Liachko I."/>
            <person name="Sullivan S."/>
            <person name="Sone E.D."/>
            <person name="Koren S."/>
            <person name="Silverstein K.A.T."/>
            <person name="Beckman K.B."/>
            <person name="Gohl D.M."/>
        </authorList>
    </citation>
    <scope>NUCLEOTIDE SEQUENCE</scope>
    <source>
        <strain evidence="1">Duluth1</strain>
        <tissue evidence="1">Whole animal</tissue>
    </source>
</reference>
<dbReference type="EMBL" id="JAIWYP010000004">
    <property type="protein sequence ID" value="KAH3841719.1"/>
    <property type="molecule type" value="Genomic_DNA"/>
</dbReference>
<sequence>MSDVKVIFKQNVPPSRSLTSIGRAFQTFFGNGVIRVIVEDDRDISTIALFSWTDSKTM</sequence>
<evidence type="ECO:0000313" key="2">
    <source>
        <dbReference type="Proteomes" id="UP000828390"/>
    </source>
</evidence>